<dbReference type="NCBIfam" id="TIGR04183">
    <property type="entry name" value="Por_Secre_tail"/>
    <property type="match status" value="1"/>
</dbReference>
<keyword evidence="1" id="KW-0732">Signal</keyword>
<dbReference type="RefSeq" id="WP_168037643.1">
    <property type="nucleotide sequence ID" value="NZ_JAATJH010000003.1"/>
</dbReference>
<dbReference type="InterPro" id="IPR012334">
    <property type="entry name" value="Pectin_lyas_fold"/>
</dbReference>
<accession>A0ABX0XC85</accession>
<name>A0ABX0XC85_9BACT</name>
<dbReference type="Pfam" id="PF18962">
    <property type="entry name" value="Por_Secre_tail"/>
    <property type="match status" value="1"/>
</dbReference>
<sequence length="531" mass="58844">MQLFYRFSLTLLCLAFLVPATGQTIVPIAGGSDPNDPTDIFPIIQGDTLANGDRKDNNTIYTLENGKTYIISQEIVNKLDWPLQIQAADLSNTEMKPKIRRIPNAAGDYRRVFWPEGDMTLRNIWVVSGEKDGGAQHDWGLIRLFGENSRVVVDNCIIEKDRGGFLQVRANGIRCFVTNSILRNGGNRRILQGNGRGIDARDFFFDSLVVKQTIIHNIQDRVFRSQGAVFPHNYIEFDHNTVFNQVGRHGTFQFGRAKEVKVTNNMLSNPLMLGTSPIYTDEQSQPDGDEHKIFTIDTLFADSELEFAGNNIFYTQDVLDYWASNDSVSQPDVYSKLILDRLGESADTTYSQEVVEFEAVPMSILQYVKDLYADPTSTTMFDFIVEDVSLAGTPFDRGNIFDFSTFSPCYANTAASATGATDGGAIGATNFCDNLSTDTYAPQIALELGLKATPNPTNASTIISYELIKGGRVAIAIYDLSGKLVSTPFDGVQQAGIQQVEFTQLANLPSGMYFANLLTEEGRMVTRIVKN</sequence>
<protein>
    <recommendedName>
        <fullName evidence="2">Secretion system C-terminal sorting domain-containing protein</fullName>
    </recommendedName>
</protein>
<evidence type="ECO:0000259" key="2">
    <source>
        <dbReference type="Pfam" id="PF18962"/>
    </source>
</evidence>
<gene>
    <name evidence="3" type="ORF">GGR27_002398</name>
</gene>
<evidence type="ECO:0000256" key="1">
    <source>
        <dbReference type="SAM" id="SignalP"/>
    </source>
</evidence>
<dbReference type="InterPro" id="IPR011050">
    <property type="entry name" value="Pectin_lyase_fold/virulence"/>
</dbReference>
<organism evidence="3 4">
    <name type="scientific">Neolewinella antarctica</name>
    <dbReference type="NCBI Taxonomy" id="442734"/>
    <lineage>
        <taxon>Bacteria</taxon>
        <taxon>Pseudomonadati</taxon>
        <taxon>Bacteroidota</taxon>
        <taxon>Saprospiria</taxon>
        <taxon>Saprospirales</taxon>
        <taxon>Lewinellaceae</taxon>
        <taxon>Neolewinella</taxon>
    </lineage>
</organism>
<feature type="signal peptide" evidence="1">
    <location>
        <begin position="1"/>
        <end position="22"/>
    </location>
</feature>
<feature type="domain" description="Secretion system C-terminal sorting" evidence="2">
    <location>
        <begin position="454"/>
        <end position="528"/>
    </location>
</feature>
<keyword evidence="4" id="KW-1185">Reference proteome</keyword>
<feature type="chain" id="PRO_5046206978" description="Secretion system C-terminal sorting domain-containing protein" evidence="1">
    <location>
        <begin position="23"/>
        <end position="531"/>
    </location>
</feature>
<comment type="caution">
    <text evidence="3">The sequence shown here is derived from an EMBL/GenBank/DDBJ whole genome shotgun (WGS) entry which is preliminary data.</text>
</comment>
<evidence type="ECO:0000313" key="4">
    <source>
        <dbReference type="Proteomes" id="UP000770785"/>
    </source>
</evidence>
<dbReference type="EMBL" id="JAATJH010000003">
    <property type="protein sequence ID" value="NJC26888.1"/>
    <property type="molecule type" value="Genomic_DNA"/>
</dbReference>
<reference evidence="3 4" key="1">
    <citation type="submission" date="2020-03" db="EMBL/GenBank/DDBJ databases">
        <title>Genomic Encyclopedia of Type Strains, Phase IV (KMG-IV): sequencing the most valuable type-strain genomes for metagenomic binning, comparative biology and taxonomic classification.</title>
        <authorList>
            <person name="Goeker M."/>
        </authorList>
    </citation>
    <scope>NUCLEOTIDE SEQUENCE [LARGE SCALE GENOMIC DNA]</scope>
    <source>
        <strain evidence="3 4">DSM 105096</strain>
    </source>
</reference>
<dbReference type="Proteomes" id="UP000770785">
    <property type="component" value="Unassembled WGS sequence"/>
</dbReference>
<evidence type="ECO:0000313" key="3">
    <source>
        <dbReference type="EMBL" id="NJC26888.1"/>
    </source>
</evidence>
<dbReference type="Gene3D" id="2.160.20.10">
    <property type="entry name" value="Single-stranded right-handed beta-helix, Pectin lyase-like"/>
    <property type="match status" value="1"/>
</dbReference>
<proteinExistence type="predicted"/>
<dbReference type="InterPro" id="IPR026444">
    <property type="entry name" value="Secre_tail"/>
</dbReference>
<dbReference type="SUPFAM" id="SSF51126">
    <property type="entry name" value="Pectin lyase-like"/>
    <property type="match status" value="1"/>
</dbReference>